<keyword evidence="2" id="KW-1185">Reference proteome</keyword>
<name>A0ABQ4ZUL8_9ASTR</name>
<dbReference type="EMBL" id="BQNB010011588">
    <property type="protein sequence ID" value="GJS92538.1"/>
    <property type="molecule type" value="Genomic_DNA"/>
</dbReference>
<evidence type="ECO:0000313" key="1">
    <source>
        <dbReference type="EMBL" id="GJS92538.1"/>
    </source>
</evidence>
<accession>A0ABQ4ZUL8</accession>
<sequence length="215" mass="23989">MAWANTSGIEGLTECKASTSNLKLVQVKDIVKKVKDHLKTYSSAGMDISWVSRKSEYCHLLLSLEPQRIPSRYQLISIPADESLMTNPFLPSTPGEGTSLSPDCSRVSSFPSIDFSDSLSRLLRSANLSSLKPRHDFLLSSCPSGMTKRLETLIILVEFCSLEYERRPGWRGSRSRNVSDLVLPLFRAKLMDDVVLTSKVLVMELMMLELRASAS</sequence>
<organism evidence="1 2">
    <name type="scientific">Tanacetum coccineum</name>
    <dbReference type="NCBI Taxonomy" id="301880"/>
    <lineage>
        <taxon>Eukaryota</taxon>
        <taxon>Viridiplantae</taxon>
        <taxon>Streptophyta</taxon>
        <taxon>Embryophyta</taxon>
        <taxon>Tracheophyta</taxon>
        <taxon>Spermatophyta</taxon>
        <taxon>Magnoliopsida</taxon>
        <taxon>eudicotyledons</taxon>
        <taxon>Gunneridae</taxon>
        <taxon>Pentapetalae</taxon>
        <taxon>asterids</taxon>
        <taxon>campanulids</taxon>
        <taxon>Asterales</taxon>
        <taxon>Asteraceae</taxon>
        <taxon>Asteroideae</taxon>
        <taxon>Anthemideae</taxon>
        <taxon>Anthemidinae</taxon>
        <taxon>Tanacetum</taxon>
    </lineage>
</organism>
<evidence type="ECO:0000313" key="2">
    <source>
        <dbReference type="Proteomes" id="UP001151760"/>
    </source>
</evidence>
<proteinExistence type="predicted"/>
<reference evidence="1" key="2">
    <citation type="submission" date="2022-01" db="EMBL/GenBank/DDBJ databases">
        <authorList>
            <person name="Yamashiro T."/>
            <person name="Shiraishi A."/>
            <person name="Satake H."/>
            <person name="Nakayama K."/>
        </authorList>
    </citation>
    <scope>NUCLEOTIDE SEQUENCE</scope>
</reference>
<protein>
    <submittedName>
        <fullName evidence="1">Uncharacterized protein</fullName>
    </submittedName>
</protein>
<gene>
    <name evidence="1" type="ORF">Tco_0799506</name>
</gene>
<dbReference type="Proteomes" id="UP001151760">
    <property type="component" value="Unassembled WGS sequence"/>
</dbReference>
<comment type="caution">
    <text evidence="1">The sequence shown here is derived from an EMBL/GenBank/DDBJ whole genome shotgun (WGS) entry which is preliminary data.</text>
</comment>
<reference evidence="1" key="1">
    <citation type="journal article" date="2022" name="Int. J. Mol. Sci.">
        <title>Draft Genome of Tanacetum Coccineum: Genomic Comparison of Closely Related Tanacetum-Family Plants.</title>
        <authorList>
            <person name="Yamashiro T."/>
            <person name="Shiraishi A."/>
            <person name="Nakayama K."/>
            <person name="Satake H."/>
        </authorList>
    </citation>
    <scope>NUCLEOTIDE SEQUENCE</scope>
</reference>